<dbReference type="Proteomes" id="UP001172728">
    <property type="component" value="Unassembled WGS sequence"/>
</dbReference>
<reference evidence="2" key="1">
    <citation type="submission" date="2023-06" db="EMBL/GenBank/DDBJ databases">
        <title>Sysu t00192.</title>
        <authorList>
            <person name="Gao L."/>
            <person name="Fang B.-Z."/>
            <person name="Li W.-J."/>
        </authorList>
    </citation>
    <scope>NUCLEOTIDE SEQUENCE</scope>
    <source>
        <strain evidence="2">SYSU T00192</strain>
    </source>
</reference>
<keyword evidence="1" id="KW-0472">Membrane</keyword>
<comment type="caution">
    <text evidence="2">The sequence shown here is derived from an EMBL/GenBank/DDBJ whole genome shotgun (WGS) entry which is preliminary data.</text>
</comment>
<keyword evidence="1" id="KW-0812">Transmembrane</keyword>
<evidence type="ECO:0000256" key="1">
    <source>
        <dbReference type="SAM" id="Phobius"/>
    </source>
</evidence>
<gene>
    <name evidence="2" type="ORF">QQX09_09695</name>
</gene>
<evidence type="ECO:0000313" key="3">
    <source>
        <dbReference type="Proteomes" id="UP001172728"/>
    </source>
</evidence>
<proteinExistence type="predicted"/>
<keyword evidence="1" id="KW-1133">Transmembrane helix</keyword>
<accession>A0ABT8GAX1</accession>
<protein>
    <submittedName>
        <fullName evidence="2">Uncharacterized protein</fullName>
    </submittedName>
</protein>
<feature type="transmembrane region" description="Helical" evidence="1">
    <location>
        <begin position="29"/>
        <end position="51"/>
    </location>
</feature>
<sequence length="172" mass="17575">MGAGFVLTGLLLVLTLGAAALLRWQARPGHAIVLASAAVAMTALVAVGGVVDVRDIAAAEPEAMPTAALVLVADDPDAEIGATVDTAALPLDWLLVQGAETVAAIPWPVPEQAEAVREGAATPVSVTEGELADYYLDHGILARDGADFLVQTRAGWPARVSLLDGMLTVTFG</sequence>
<evidence type="ECO:0000313" key="2">
    <source>
        <dbReference type="EMBL" id="MDN4476124.1"/>
    </source>
</evidence>
<dbReference type="RefSeq" id="WP_301133964.1">
    <property type="nucleotide sequence ID" value="NZ_JAUHPW010000006.1"/>
</dbReference>
<dbReference type="EMBL" id="JAUHPW010000006">
    <property type="protein sequence ID" value="MDN4476124.1"/>
    <property type="molecule type" value="Genomic_DNA"/>
</dbReference>
<keyword evidence="3" id="KW-1185">Reference proteome</keyword>
<organism evidence="2 3">
    <name type="scientific">Demequina litoralis</name>
    <dbReference type="NCBI Taxonomy" id="3051660"/>
    <lineage>
        <taxon>Bacteria</taxon>
        <taxon>Bacillati</taxon>
        <taxon>Actinomycetota</taxon>
        <taxon>Actinomycetes</taxon>
        <taxon>Micrococcales</taxon>
        <taxon>Demequinaceae</taxon>
        <taxon>Demequina</taxon>
    </lineage>
</organism>
<name>A0ABT8GAX1_9MICO</name>